<dbReference type="InParanoid" id="H2Y9B1"/>
<proteinExistence type="predicted"/>
<accession>H2Y9B1</accession>
<evidence type="ECO:0000313" key="1">
    <source>
        <dbReference type="Ensembl" id="ENSCSAVP00000001909.1"/>
    </source>
</evidence>
<name>H2Y9B1_CIOSA</name>
<reference evidence="1" key="3">
    <citation type="submission" date="2025-09" db="UniProtKB">
        <authorList>
            <consortium name="Ensembl"/>
        </authorList>
    </citation>
    <scope>IDENTIFICATION</scope>
</reference>
<keyword evidence="2" id="KW-1185">Reference proteome</keyword>
<dbReference type="AlphaFoldDB" id="H2Y9B1"/>
<dbReference type="HOGENOM" id="CLU_1340210_0_0_1"/>
<reference evidence="2" key="1">
    <citation type="submission" date="2003-08" db="EMBL/GenBank/DDBJ databases">
        <authorList>
            <person name="Birren B."/>
            <person name="Nusbaum C."/>
            <person name="Abebe A."/>
            <person name="Abouelleil A."/>
            <person name="Adekoya E."/>
            <person name="Ait-zahra M."/>
            <person name="Allen N."/>
            <person name="Allen T."/>
            <person name="An P."/>
            <person name="Anderson M."/>
            <person name="Anderson S."/>
            <person name="Arachchi H."/>
            <person name="Armbruster J."/>
            <person name="Bachantsang P."/>
            <person name="Baldwin J."/>
            <person name="Barry A."/>
            <person name="Bayul T."/>
            <person name="Blitshsteyn B."/>
            <person name="Bloom T."/>
            <person name="Blye J."/>
            <person name="Boguslavskiy L."/>
            <person name="Borowsky M."/>
            <person name="Boukhgalter B."/>
            <person name="Brunache A."/>
            <person name="Butler J."/>
            <person name="Calixte N."/>
            <person name="Calvo S."/>
            <person name="Camarata J."/>
            <person name="Campo K."/>
            <person name="Chang J."/>
            <person name="Cheshatsang Y."/>
            <person name="Citroen M."/>
            <person name="Collymore A."/>
            <person name="Considine T."/>
            <person name="Cook A."/>
            <person name="Cooke P."/>
            <person name="Corum B."/>
            <person name="Cuomo C."/>
            <person name="David R."/>
            <person name="Dawoe T."/>
            <person name="Degray S."/>
            <person name="Dodge S."/>
            <person name="Dooley K."/>
            <person name="Dorje P."/>
            <person name="Dorjee K."/>
            <person name="Dorris L."/>
            <person name="Duffey N."/>
            <person name="Dupes A."/>
            <person name="Elkins T."/>
            <person name="Engels R."/>
            <person name="Erickson J."/>
            <person name="Farina A."/>
            <person name="Faro S."/>
            <person name="Ferreira P."/>
            <person name="Fischer H."/>
            <person name="Fitzgerald M."/>
            <person name="Foley K."/>
            <person name="Gage D."/>
            <person name="Galagan J."/>
            <person name="Gearin G."/>
            <person name="Gnerre S."/>
            <person name="Gnirke A."/>
            <person name="Goyette A."/>
            <person name="Graham J."/>
            <person name="Grandbois E."/>
            <person name="Gyaltsen K."/>
            <person name="Hafez N."/>
            <person name="Hagopian D."/>
            <person name="Hagos B."/>
            <person name="Hall J."/>
            <person name="Hatcher B."/>
            <person name="Heller A."/>
            <person name="Higgins H."/>
            <person name="Honan T."/>
            <person name="Horn A."/>
            <person name="Houde N."/>
            <person name="Hughes L."/>
            <person name="Hulme W."/>
            <person name="Husby E."/>
            <person name="Iliev I."/>
            <person name="Jaffe D."/>
            <person name="Jones C."/>
            <person name="Kamal M."/>
            <person name="Kamat A."/>
            <person name="Kamvysselis M."/>
            <person name="Karlsson E."/>
            <person name="Kells C."/>
            <person name="Kieu A."/>
            <person name="Kisner P."/>
            <person name="Kodira C."/>
            <person name="Kulbokas E."/>
            <person name="Labutti K."/>
            <person name="Lama D."/>
            <person name="Landers T."/>
            <person name="Leger J."/>
            <person name="Levine S."/>
            <person name="Lewis D."/>
            <person name="Lewis T."/>
            <person name="Lindblad-toh K."/>
            <person name="Liu X."/>
            <person name="Lokyitsang T."/>
            <person name="Lokyitsang Y."/>
            <person name="Lucien O."/>
            <person name="Lui A."/>
            <person name="Ma L.J."/>
            <person name="Mabbitt R."/>
            <person name="Macdonald J."/>
            <person name="Maclean C."/>
            <person name="Major J."/>
            <person name="Manning J."/>
            <person name="Marabella R."/>
            <person name="Maru K."/>
            <person name="Matthews C."/>
            <person name="Mauceli E."/>
            <person name="Mccarthy M."/>
            <person name="Mcdonough S."/>
            <person name="Mcghee T."/>
            <person name="Meldrim J."/>
            <person name="Meneus L."/>
            <person name="Mesirov J."/>
            <person name="Mihalev A."/>
            <person name="Mihova T."/>
            <person name="Mikkelsen T."/>
            <person name="Mlenga V."/>
            <person name="Moru K."/>
            <person name="Mozes J."/>
            <person name="Mulrain L."/>
            <person name="Munson G."/>
            <person name="Naylor J."/>
            <person name="Newes C."/>
            <person name="Nguyen C."/>
            <person name="Nguyen N."/>
            <person name="Nguyen T."/>
            <person name="Nicol R."/>
            <person name="Nielsen C."/>
            <person name="Nizzari M."/>
            <person name="Norbu C."/>
            <person name="Norbu N."/>
            <person name="O'donnell P."/>
            <person name="Okoawo O."/>
            <person name="O'leary S."/>
            <person name="Omotosho B."/>
            <person name="O'neill K."/>
            <person name="Osman S."/>
            <person name="Parker S."/>
            <person name="Perrin D."/>
            <person name="Phunkhang P."/>
            <person name="Piqani B."/>
            <person name="Purcell S."/>
            <person name="Rachupka T."/>
            <person name="Ramasamy U."/>
            <person name="Rameau R."/>
            <person name="Ray V."/>
            <person name="Raymond C."/>
            <person name="Retta R."/>
            <person name="Richardson S."/>
            <person name="Rise C."/>
            <person name="Rodriguez J."/>
            <person name="Rogers J."/>
            <person name="Rogov P."/>
            <person name="Rutman M."/>
            <person name="Schupbach R."/>
            <person name="Seaman C."/>
            <person name="Settipalli S."/>
            <person name="Sharpe T."/>
            <person name="Sheridan J."/>
            <person name="Sherpa N."/>
            <person name="Shi J."/>
            <person name="Smirnov S."/>
            <person name="Smith C."/>
            <person name="Sougnez C."/>
            <person name="Spencer B."/>
            <person name="Stalker J."/>
            <person name="Stange-thomann N."/>
            <person name="Stavropoulos S."/>
            <person name="Stetson K."/>
            <person name="Stone C."/>
            <person name="Stone S."/>
            <person name="Stubbs M."/>
            <person name="Talamas J."/>
            <person name="Tchuinga P."/>
            <person name="Tenzing P."/>
            <person name="Tesfaye S."/>
            <person name="Theodore J."/>
            <person name="Thoulutsang Y."/>
            <person name="Topham K."/>
            <person name="Towey S."/>
            <person name="Tsamla T."/>
            <person name="Tsomo N."/>
            <person name="Vallee D."/>
            <person name="Vassiliev H."/>
            <person name="Venkataraman V."/>
            <person name="Vinson J."/>
            <person name="Vo A."/>
            <person name="Wade C."/>
            <person name="Wang S."/>
            <person name="Wangchuk T."/>
            <person name="Wangdi T."/>
            <person name="Whittaker C."/>
            <person name="Wilkinson J."/>
            <person name="Wu Y."/>
            <person name="Wyman D."/>
            <person name="Yadav S."/>
            <person name="Yang S."/>
            <person name="Yang X."/>
            <person name="Yeager S."/>
            <person name="Yee E."/>
            <person name="Young G."/>
            <person name="Zainoun J."/>
            <person name="Zembeck L."/>
            <person name="Zimmer A."/>
            <person name="Zody M."/>
            <person name="Lander E."/>
        </authorList>
    </citation>
    <scope>NUCLEOTIDE SEQUENCE [LARGE SCALE GENOMIC DNA]</scope>
</reference>
<reference evidence="1" key="2">
    <citation type="submission" date="2025-08" db="UniProtKB">
        <authorList>
            <consortium name="Ensembl"/>
        </authorList>
    </citation>
    <scope>IDENTIFICATION</scope>
</reference>
<organism evidence="1 2">
    <name type="scientific">Ciona savignyi</name>
    <name type="common">Pacific transparent sea squirt</name>
    <dbReference type="NCBI Taxonomy" id="51511"/>
    <lineage>
        <taxon>Eukaryota</taxon>
        <taxon>Metazoa</taxon>
        <taxon>Chordata</taxon>
        <taxon>Tunicata</taxon>
        <taxon>Ascidiacea</taxon>
        <taxon>Phlebobranchia</taxon>
        <taxon>Cionidae</taxon>
        <taxon>Ciona</taxon>
    </lineage>
</organism>
<dbReference type="Proteomes" id="UP000007875">
    <property type="component" value="Unassembled WGS sequence"/>
</dbReference>
<sequence length="205" mass="22069">MEMQVDVSEEMDPKFAGFIKKLRLGEGTALKLWNGGITSAPALASSDKDDVKSIVNDPVLINTILPALQKCAFQITMAASPEDCALQMLRQAAGQQHNQQDTLQSDTDTFDPTRINTPTNGNVSNNQPVYQATRIGGLQMNMSGPTRTAANGRTTDVQITGGVFTNTAINANQPVTFNNQGATFVSNYTEDQSAKKEVPSSMIKL</sequence>
<protein>
    <submittedName>
        <fullName evidence="1">Uncharacterized protein</fullName>
    </submittedName>
</protein>
<dbReference type="Ensembl" id="ENSCSAVT00000001943.1">
    <property type="protein sequence ID" value="ENSCSAVP00000001909.1"/>
    <property type="gene ID" value="ENSCSAVG00000001115.1"/>
</dbReference>
<evidence type="ECO:0000313" key="2">
    <source>
        <dbReference type="Proteomes" id="UP000007875"/>
    </source>
</evidence>